<dbReference type="Gene3D" id="3.40.50.1820">
    <property type="entry name" value="alpha/beta hydrolase"/>
    <property type="match status" value="1"/>
</dbReference>
<dbReference type="Proteomes" id="UP000516361">
    <property type="component" value="Chromosome"/>
</dbReference>
<keyword evidence="1" id="KW-1133">Transmembrane helix</keyword>
<dbReference type="GO" id="GO:0016787">
    <property type="term" value="F:hydrolase activity"/>
    <property type="evidence" value="ECO:0007669"/>
    <property type="project" value="UniProtKB-KW"/>
</dbReference>
<dbReference type="InParanoid" id="A0A7G1GAY8"/>
<dbReference type="KEGG" id="ocy:OSSY52_15830"/>
<accession>A0A7G1GAY8</accession>
<sequence>MNFMYFVKNYSYSPSIIEENDRKTILKSNYPCEFKESSKIVLYKYNANSNKTLLFIHGLGTNNLKYLKWFPEQFAKNGYNAAMMILPYHFERTPEGYKSGELFLSTTKNEVLRSRFEHSIVDALTSINYLKNTFSNNIYLMGFSFGGFVSLMSAAINNEIKGLSLAVTGGNFYYITWKSFVTKTLRVQYEENKECNPKRCYEIHQKYDEYINSLSNSNIEIDKAPMPCFEYDPSTFAKFIKSPTINFRALFDIFIPKKSTMDLYNRLQCKKELYSIPSGHLTSYLFKKRIFNKTITFFNNI</sequence>
<dbReference type="InterPro" id="IPR029058">
    <property type="entry name" value="AB_hydrolase_fold"/>
</dbReference>
<reference evidence="2 3" key="1">
    <citation type="submission" date="2018-06" db="EMBL/GenBank/DDBJ databases">
        <title>Genome sequencing of Oceanotoga sp. sy52.</title>
        <authorList>
            <person name="Mori K."/>
        </authorList>
    </citation>
    <scope>NUCLEOTIDE SEQUENCE [LARGE SCALE GENOMIC DNA]</scope>
    <source>
        <strain evidence="3">sy52</strain>
    </source>
</reference>
<evidence type="ECO:0000256" key="1">
    <source>
        <dbReference type="SAM" id="Phobius"/>
    </source>
</evidence>
<keyword evidence="2" id="KW-0378">Hydrolase</keyword>
<name>A0A7G1GAY8_9BACT</name>
<organism evidence="2 3">
    <name type="scientific">Tepiditoga spiralis</name>
    <dbReference type="NCBI Taxonomy" id="2108365"/>
    <lineage>
        <taxon>Bacteria</taxon>
        <taxon>Thermotogati</taxon>
        <taxon>Thermotogota</taxon>
        <taxon>Thermotogae</taxon>
        <taxon>Petrotogales</taxon>
        <taxon>Petrotogaceae</taxon>
        <taxon>Tepiditoga</taxon>
    </lineage>
</organism>
<proteinExistence type="predicted"/>
<dbReference type="EMBL" id="AP018712">
    <property type="protein sequence ID" value="BBE31442.1"/>
    <property type="molecule type" value="Genomic_DNA"/>
</dbReference>
<dbReference type="AlphaFoldDB" id="A0A7G1GAY8"/>
<evidence type="ECO:0000313" key="2">
    <source>
        <dbReference type="EMBL" id="BBE31442.1"/>
    </source>
</evidence>
<keyword evidence="1" id="KW-0472">Membrane</keyword>
<keyword evidence="1" id="KW-0812">Transmembrane</keyword>
<protein>
    <submittedName>
        <fullName evidence="2">Alpha/beta hydrolase</fullName>
    </submittedName>
</protein>
<dbReference type="SUPFAM" id="SSF53474">
    <property type="entry name" value="alpha/beta-Hydrolases"/>
    <property type="match status" value="1"/>
</dbReference>
<evidence type="ECO:0000313" key="3">
    <source>
        <dbReference type="Proteomes" id="UP000516361"/>
    </source>
</evidence>
<feature type="transmembrane region" description="Helical" evidence="1">
    <location>
        <begin position="138"/>
        <end position="156"/>
    </location>
</feature>
<keyword evidence="3" id="KW-1185">Reference proteome</keyword>
<gene>
    <name evidence="2" type="ORF">OSSY52_15830</name>
</gene>